<dbReference type="GO" id="GO:0042162">
    <property type="term" value="F:telomeric DNA binding"/>
    <property type="evidence" value="ECO:0007669"/>
    <property type="project" value="InterPro"/>
</dbReference>
<dbReference type="Pfam" id="PF03731">
    <property type="entry name" value="Ku_N"/>
    <property type="match status" value="1"/>
</dbReference>
<dbReference type="SUPFAM" id="SSF101420">
    <property type="entry name" value="C-terminal domain of Ku80"/>
    <property type="match status" value="1"/>
</dbReference>
<dbReference type="HOGENOM" id="CLU_010975_1_1_1"/>
<feature type="region of interest" description="Disordered" evidence="21">
    <location>
        <begin position="259"/>
        <end position="295"/>
    </location>
</feature>
<dbReference type="Gene3D" id="2.40.290.10">
    <property type="match status" value="1"/>
</dbReference>
<evidence type="ECO:0000259" key="22">
    <source>
        <dbReference type="PROSITE" id="PS50234"/>
    </source>
</evidence>
<keyword evidence="15 20" id="KW-0233">DNA recombination</keyword>
<dbReference type="EC" id="3.6.4.12" evidence="5 20"/>
<dbReference type="GO" id="GO:0003678">
    <property type="term" value="F:DNA helicase activity"/>
    <property type="evidence" value="ECO:0007669"/>
    <property type="project" value="UniProtKB-EC"/>
</dbReference>
<evidence type="ECO:0000256" key="18">
    <source>
        <dbReference type="ARBA" id="ARBA00024890"/>
    </source>
</evidence>
<dbReference type="Pfam" id="PF02735">
    <property type="entry name" value="Ku"/>
    <property type="match status" value="1"/>
</dbReference>
<evidence type="ECO:0000256" key="15">
    <source>
        <dbReference type="ARBA" id="ARBA00023172"/>
    </source>
</evidence>
<evidence type="ECO:0000313" key="23">
    <source>
        <dbReference type="EMBL" id="EYE98113.1"/>
    </source>
</evidence>
<dbReference type="PANTHER" id="PTHR12604">
    <property type="entry name" value="KU AUTOANTIGEN DNA HELICASE"/>
    <property type="match status" value="1"/>
</dbReference>
<dbReference type="PIRSF" id="PIRSF016570">
    <property type="entry name" value="Ku80"/>
    <property type="match status" value="1"/>
</dbReference>
<dbReference type="AlphaFoldDB" id="A0A017SMC2"/>
<dbReference type="STRING" id="1388766.A0A017SMC2"/>
<keyword evidence="12 20" id="KW-0067">ATP-binding</keyword>
<evidence type="ECO:0000256" key="12">
    <source>
        <dbReference type="ARBA" id="ARBA00022840"/>
    </source>
</evidence>
<dbReference type="InterPro" id="IPR006164">
    <property type="entry name" value="DNA_bd_Ku70/Ku80"/>
</dbReference>
<dbReference type="PROSITE" id="PS50234">
    <property type="entry name" value="VWFA"/>
    <property type="match status" value="1"/>
</dbReference>
<evidence type="ECO:0000256" key="17">
    <source>
        <dbReference type="ARBA" id="ARBA00023242"/>
    </source>
</evidence>
<evidence type="ECO:0000256" key="9">
    <source>
        <dbReference type="ARBA" id="ARBA00022763"/>
    </source>
</evidence>
<dbReference type="InterPro" id="IPR016194">
    <property type="entry name" value="SPOC-like_C_dom_sf"/>
</dbReference>
<accession>A0A017SMC2</accession>
<keyword evidence="17 20" id="KW-0539">Nucleus</keyword>
<keyword evidence="9 20" id="KW-0227">DNA damage</keyword>
<comment type="subcellular location">
    <subcellularLocation>
        <location evidence="2">Chromosome</location>
        <location evidence="2">Telomere</location>
    </subcellularLocation>
    <subcellularLocation>
        <location evidence="1 20">Nucleus</location>
    </subcellularLocation>
</comment>
<feature type="compositionally biased region" description="Polar residues" evidence="21">
    <location>
        <begin position="277"/>
        <end position="295"/>
    </location>
</feature>
<evidence type="ECO:0000256" key="16">
    <source>
        <dbReference type="ARBA" id="ARBA00023204"/>
    </source>
</evidence>
<dbReference type="PANTHER" id="PTHR12604:SF4">
    <property type="entry name" value="X-RAY REPAIR CROSS-COMPLEMENTING PROTEIN 5"/>
    <property type="match status" value="1"/>
</dbReference>
<dbReference type="EMBL" id="KK088414">
    <property type="protein sequence ID" value="EYE98113.1"/>
    <property type="molecule type" value="Genomic_DNA"/>
</dbReference>
<evidence type="ECO:0000256" key="21">
    <source>
        <dbReference type="SAM" id="MobiDB-lite"/>
    </source>
</evidence>
<dbReference type="OrthoDB" id="30826at2759"/>
<evidence type="ECO:0000256" key="8">
    <source>
        <dbReference type="ARBA" id="ARBA00022741"/>
    </source>
</evidence>
<keyword evidence="8 20" id="KW-0547">Nucleotide-binding</keyword>
<dbReference type="GO" id="GO:0043564">
    <property type="term" value="C:Ku70:Ku80 complex"/>
    <property type="evidence" value="ECO:0007669"/>
    <property type="project" value="InterPro"/>
</dbReference>
<evidence type="ECO:0000256" key="11">
    <source>
        <dbReference type="ARBA" id="ARBA00022806"/>
    </source>
</evidence>
<comment type="function">
    <text evidence="18">Single-stranded DNA-dependent ATP-dependent helicase. Involved in non-homologous end joining (NHEJ) DNA double strand break repair. DNA-binding is sequence-independent but has a high affinity to nicks in double-stranded DNA and to the ends of duplex DNA. Binds to naturally occurring chromosomal ends, and therefore provides chromosomal end protection. Required also for telomere recombination to repair telomeric ends in the absence of telomerase. KU70, of the KU70/KU80 heterodimer, binds to the stem loop of TLC1, the RNA component of telomerase. Involved in telomere maintenance. Interacts with telomeric repeats and subtelomeric sequences thereby controlling telomere length and protecting against subtelomeric rearrangement. Maintains telomeric chromatin, which is involved in silencing the expression of genes located at the telomere. Required for mating-type switching.</text>
</comment>
<reference evidence="24" key="1">
    <citation type="journal article" date="2014" name="Nat. Commun.">
        <title>Genomic adaptations of the halophilic Dead Sea filamentous fungus Eurotium rubrum.</title>
        <authorList>
            <person name="Kis-Papo T."/>
            <person name="Weig A.R."/>
            <person name="Riley R."/>
            <person name="Persoh D."/>
            <person name="Salamov A."/>
            <person name="Sun H."/>
            <person name="Lipzen A."/>
            <person name="Wasser S.P."/>
            <person name="Rambold G."/>
            <person name="Grigoriev I.V."/>
            <person name="Nevo E."/>
        </authorList>
    </citation>
    <scope>NUCLEOTIDE SEQUENCE [LARGE SCALE GENOMIC DNA]</scope>
    <source>
        <strain evidence="24">CBS 135680</strain>
    </source>
</reference>
<evidence type="ECO:0000256" key="13">
    <source>
        <dbReference type="ARBA" id="ARBA00022895"/>
    </source>
</evidence>
<dbReference type="SMART" id="SM00559">
    <property type="entry name" value="Ku78"/>
    <property type="match status" value="1"/>
</dbReference>
<dbReference type="FunFam" id="2.40.290.10:FF:000008">
    <property type="entry name" value="ATP-dependent DNA helicase II subunit 2"/>
    <property type="match status" value="1"/>
</dbReference>
<dbReference type="Gene3D" id="3.40.50.410">
    <property type="entry name" value="von Willebrand factor, type A domain"/>
    <property type="match status" value="1"/>
</dbReference>
<dbReference type="SUPFAM" id="SSF53300">
    <property type="entry name" value="vWA-like"/>
    <property type="match status" value="1"/>
</dbReference>
<dbReference type="GO" id="GO:0016887">
    <property type="term" value="F:ATP hydrolysis activity"/>
    <property type="evidence" value="ECO:0007669"/>
    <property type="project" value="RHEA"/>
</dbReference>
<keyword evidence="14 20" id="KW-0238">DNA-binding</keyword>
<sequence length="725" mass="81870">MAEKEATVYIVDVGQSMGERRQGRSVTDLKWSMRYVWDRITATVATGRKTAMVGMLGLRTNGTLNELQDDEHFENLSVLQEIRQMLMPDIKRLRDEIQPSDTDSGDAISALILAIQMIIVQCKKLKYKRKIVLVTNGQGHMSTEGLDQITSKIKEDNIELVVLGVDFDDPEYGFKEEDKDPIKAENEALLRGLVEDCDGAYGTLEQAISEMEIPRVKQTRSMATFKGYLQLGDPGNYKNAVKIPVERYYRTYVAKPPTASSFVPRSDTSDSQEDPNYAQSSATIGATQGNQFGEGSNLTSVRFMRTYQITDENAPGGKVEVERDELAKGYEYGRTAVHIDETDQNITTLEAPMGMELIGFVQSEKYDRYMHMSTTNIIIPERTNDAAALGLSSFIHALFELECYAVARLVVKENKPPLMVLLCPLIEPDYECLLEVQLPFTEDVRTYRFPPLDKVITTSGKVVTEHRNLPNDDLVNAMSEYVDSMELVDEDDEGKPVETFPIEDAFSPVLHRIDSAIRFRATHPNDPLPPPAEILTRFSQPPEEAVQRAKKYLDRLTDVADVKKVPPKSKGRKRTREIEKPLSGLDVDALLHQEKRTKISPTNSIPEFKQTLSHAENVDTISDAVKQMTAIVENQVKNSLGDANYDRVVESLGVMRDELISYEEPALYNDLLKLLKDKLFKEELGGDRRELWWLIRRSKIGLIDSNQSDRSEVSEDVANEFMSSR</sequence>
<keyword evidence="24" id="KW-1185">Reference proteome</keyword>
<evidence type="ECO:0000256" key="2">
    <source>
        <dbReference type="ARBA" id="ARBA00004574"/>
    </source>
</evidence>
<evidence type="ECO:0000256" key="20">
    <source>
        <dbReference type="PIRNR" id="PIRNR016570"/>
    </source>
</evidence>
<dbReference type="InterPro" id="IPR036494">
    <property type="entry name" value="Ku_C_sf"/>
</dbReference>
<dbReference type="FunFam" id="1.25.40.240:FF:000002">
    <property type="entry name" value="ATP-dependent DNA helicase II subunit 2"/>
    <property type="match status" value="1"/>
</dbReference>
<dbReference type="InterPro" id="IPR005161">
    <property type="entry name" value="Ku_N"/>
</dbReference>
<comment type="catalytic activity">
    <reaction evidence="19 20">
        <text>ATP + H2O = ADP + phosphate + H(+)</text>
        <dbReference type="Rhea" id="RHEA:13065"/>
        <dbReference type="ChEBI" id="CHEBI:15377"/>
        <dbReference type="ChEBI" id="CHEBI:15378"/>
        <dbReference type="ChEBI" id="CHEBI:30616"/>
        <dbReference type="ChEBI" id="CHEBI:43474"/>
        <dbReference type="ChEBI" id="CHEBI:456216"/>
        <dbReference type="EC" id="3.6.4.12"/>
    </reaction>
</comment>
<evidence type="ECO:0000313" key="24">
    <source>
        <dbReference type="Proteomes" id="UP000019804"/>
    </source>
</evidence>
<feature type="domain" description="VWFA" evidence="22">
    <location>
        <begin position="6"/>
        <end position="211"/>
    </location>
</feature>
<gene>
    <name evidence="23" type="ORF">EURHEDRAFT_513158</name>
</gene>
<dbReference type="InterPro" id="IPR024193">
    <property type="entry name" value="Ku80"/>
</dbReference>
<keyword evidence="13" id="KW-0779">Telomere</keyword>
<evidence type="ECO:0000256" key="10">
    <source>
        <dbReference type="ARBA" id="ARBA00022801"/>
    </source>
</evidence>
<proteinExistence type="inferred from homology"/>
<evidence type="ECO:0000256" key="6">
    <source>
        <dbReference type="ARBA" id="ARBA00021792"/>
    </source>
</evidence>
<dbReference type="InterPro" id="IPR036465">
    <property type="entry name" value="vWFA_dom_sf"/>
</dbReference>
<comment type="similarity">
    <text evidence="3 20">Belongs to the ku80 family.</text>
</comment>
<dbReference type="GO" id="GO:0000781">
    <property type="term" value="C:chromosome, telomeric region"/>
    <property type="evidence" value="ECO:0007669"/>
    <property type="project" value="UniProtKB-SubCell"/>
</dbReference>
<dbReference type="Gene3D" id="1.25.40.240">
    <property type="entry name" value="Ku, C-terminal domain"/>
    <property type="match status" value="1"/>
</dbReference>
<keyword evidence="11 20" id="KW-0347">Helicase</keyword>
<evidence type="ECO:0000256" key="3">
    <source>
        <dbReference type="ARBA" id="ARBA00007726"/>
    </source>
</evidence>
<dbReference type="FunFam" id="3.40.50.410:FF:000073">
    <property type="entry name" value="ATP-dependent DNA helicase II subunit 2"/>
    <property type="match status" value="1"/>
</dbReference>
<protein>
    <recommendedName>
        <fullName evidence="6 20">ATP-dependent DNA helicase II subunit 2</fullName>
        <ecNumber evidence="5 20">3.6.4.12</ecNumber>
    </recommendedName>
</protein>
<evidence type="ECO:0000256" key="1">
    <source>
        <dbReference type="ARBA" id="ARBA00004123"/>
    </source>
</evidence>
<dbReference type="GO" id="GO:0006303">
    <property type="term" value="P:double-strand break repair via nonhomologous end joining"/>
    <property type="evidence" value="ECO:0007669"/>
    <property type="project" value="InterPro"/>
</dbReference>
<dbReference type="FunFam" id="1.10.1600.10:FF:000002">
    <property type="entry name" value="X-ray repair cross-complementing protein 5"/>
    <property type="match status" value="1"/>
</dbReference>
<evidence type="ECO:0000256" key="7">
    <source>
        <dbReference type="ARBA" id="ARBA00022454"/>
    </source>
</evidence>
<dbReference type="GO" id="GO:0005524">
    <property type="term" value="F:ATP binding"/>
    <property type="evidence" value="ECO:0007669"/>
    <property type="project" value="UniProtKB-UniRule"/>
</dbReference>
<evidence type="ECO:0000256" key="19">
    <source>
        <dbReference type="ARBA" id="ARBA00047995"/>
    </source>
</evidence>
<dbReference type="Proteomes" id="UP000019804">
    <property type="component" value="Unassembled WGS sequence"/>
</dbReference>
<name>A0A017SMC2_ASPRC</name>
<evidence type="ECO:0000256" key="5">
    <source>
        <dbReference type="ARBA" id="ARBA00012551"/>
    </source>
</evidence>
<dbReference type="CDD" id="cd00873">
    <property type="entry name" value="KU80"/>
    <property type="match status" value="1"/>
</dbReference>
<dbReference type="Gene3D" id="1.10.1600.10">
    <property type="match status" value="1"/>
</dbReference>
<comment type="subunit">
    <text evidence="4">Heterodimer of Ku70 and Ku80.</text>
</comment>
<evidence type="ECO:0000256" key="14">
    <source>
        <dbReference type="ARBA" id="ARBA00023125"/>
    </source>
</evidence>
<dbReference type="SUPFAM" id="SSF100939">
    <property type="entry name" value="SPOC domain-like"/>
    <property type="match status" value="1"/>
</dbReference>
<keyword evidence="10 20" id="KW-0378">Hydrolase</keyword>
<dbReference type="GO" id="GO:0006310">
    <property type="term" value="P:DNA recombination"/>
    <property type="evidence" value="ECO:0007669"/>
    <property type="project" value="UniProtKB-KW"/>
</dbReference>
<dbReference type="GO" id="GO:0000723">
    <property type="term" value="P:telomere maintenance"/>
    <property type="evidence" value="ECO:0007669"/>
    <property type="project" value="InterPro"/>
</dbReference>
<keyword evidence="7" id="KW-0158">Chromosome</keyword>
<dbReference type="RefSeq" id="XP_040641801.1">
    <property type="nucleotide sequence ID" value="XM_040786137.1"/>
</dbReference>
<organism evidence="23 24">
    <name type="scientific">Aspergillus ruber (strain CBS 135680)</name>
    <dbReference type="NCBI Taxonomy" id="1388766"/>
    <lineage>
        <taxon>Eukaryota</taxon>
        <taxon>Fungi</taxon>
        <taxon>Dikarya</taxon>
        <taxon>Ascomycota</taxon>
        <taxon>Pezizomycotina</taxon>
        <taxon>Eurotiomycetes</taxon>
        <taxon>Eurotiomycetidae</taxon>
        <taxon>Eurotiales</taxon>
        <taxon>Aspergillaceae</taxon>
        <taxon>Aspergillus</taxon>
        <taxon>Aspergillus subgen. Aspergillus</taxon>
    </lineage>
</organism>
<dbReference type="InterPro" id="IPR002035">
    <property type="entry name" value="VWF_A"/>
</dbReference>
<dbReference type="GO" id="GO:0003684">
    <property type="term" value="F:damaged DNA binding"/>
    <property type="evidence" value="ECO:0007669"/>
    <property type="project" value="InterPro"/>
</dbReference>
<dbReference type="Pfam" id="PF08785">
    <property type="entry name" value="Ku_PK_bind"/>
    <property type="match status" value="1"/>
</dbReference>
<dbReference type="GeneID" id="63701261"/>
<dbReference type="InterPro" id="IPR014893">
    <property type="entry name" value="Ku_PK_bind"/>
</dbReference>
<keyword evidence="16 20" id="KW-0234">DNA repair</keyword>
<evidence type="ECO:0000256" key="4">
    <source>
        <dbReference type="ARBA" id="ARBA00011584"/>
    </source>
</evidence>
<dbReference type="GO" id="GO:0003690">
    <property type="term" value="F:double-stranded DNA binding"/>
    <property type="evidence" value="ECO:0007669"/>
    <property type="project" value="TreeGrafter"/>
</dbReference>